<evidence type="ECO:0000313" key="2">
    <source>
        <dbReference type="EMBL" id="KNB70224.1"/>
    </source>
</evidence>
<proteinExistence type="predicted"/>
<dbReference type="Proteomes" id="UP000319578">
    <property type="component" value="Unassembled WGS sequence"/>
</dbReference>
<dbReference type="Proteomes" id="UP000036834">
    <property type="component" value="Unassembled WGS sequence"/>
</dbReference>
<evidence type="ECO:0000313" key="3">
    <source>
        <dbReference type="Proteomes" id="UP000036834"/>
    </source>
</evidence>
<organism evidence="2 3">
    <name type="scientific">Brevibacillus reuszeri</name>
    <dbReference type="NCBI Taxonomy" id="54915"/>
    <lineage>
        <taxon>Bacteria</taxon>
        <taxon>Bacillati</taxon>
        <taxon>Bacillota</taxon>
        <taxon>Bacilli</taxon>
        <taxon>Bacillales</taxon>
        <taxon>Paenibacillaceae</taxon>
        <taxon>Brevibacillus</taxon>
    </lineage>
</organism>
<sequence>MTIFEQNLKGAGYNVFMKIPTFMMDELCIENGDWLKLRVGTGYFALVKTDDKRRGAQVRDNKVRFPQQFSHAYRVRSNDRVQLQVSGERLVFNKVK</sequence>
<dbReference type="STRING" id="54915.ADS79_14750"/>
<protein>
    <submittedName>
        <fullName evidence="2">Uncharacterized protein</fullName>
    </submittedName>
</protein>
<dbReference type="OrthoDB" id="9877959at2"/>
<dbReference type="PATRIC" id="fig|54915.3.peg.1944"/>
<evidence type="ECO:0000313" key="4">
    <source>
        <dbReference type="Proteomes" id="UP000319578"/>
    </source>
</evidence>
<name>A0A0K9YND3_9BACL</name>
<reference evidence="3" key="1">
    <citation type="submission" date="2015-07" db="EMBL/GenBank/DDBJ databases">
        <title>Genome sequencing project for genomic taxonomy and phylogenomics of Bacillus-like bacteria.</title>
        <authorList>
            <person name="Liu B."/>
            <person name="Wang J."/>
            <person name="Zhu Y."/>
            <person name="Liu G."/>
            <person name="Chen Q."/>
            <person name="Chen Z."/>
            <person name="Lan J."/>
            <person name="Che J."/>
            <person name="Ge C."/>
            <person name="Shi H."/>
            <person name="Pan Z."/>
            <person name="Liu X."/>
        </authorList>
    </citation>
    <scope>NUCLEOTIDE SEQUENCE [LARGE SCALE GENOMIC DNA]</scope>
    <source>
        <strain evidence="3">DSM 9887</strain>
    </source>
</reference>
<reference evidence="1 4" key="3">
    <citation type="submission" date="2019-06" db="EMBL/GenBank/DDBJ databases">
        <title>Whole genome shotgun sequence of Brevibacillus reuszeri NBRC 15719.</title>
        <authorList>
            <person name="Hosoyama A."/>
            <person name="Uohara A."/>
            <person name="Ohji S."/>
            <person name="Ichikawa N."/>
        </authorList>
    </citation>
    <scope>NUCLEOTIDE SEQUENCE [LARGE SCALE GENOMIC DNA]</scope>
    <source>
        <strain evidence="1 4">NBRC 15719</strain>
    </source>
</reference>
<dbReference type="RefSeq" id="WP_049739193.1">
    <property type="nucleotide sequence ID" value="NZ_BJON01000028.1"/>
</dbReference>
<keyword evidence="4" id="KW-1185">Reference proteome</keyword>
<evidence type="ECO:0000313" key="1">
    <source>
        <dbReference type="EMBL" id="GED72327.1"/>
    </source>
</evidence>
<dbReference type="EMBL" id="LGIQ01000009">
    <property type="protein sequence ID" value="KNB70224.1"/>
    <property type="molecule type" value="Genomic_DNA"/>
</dbReference>
<dbReference type="AlphaFoldDB" id="A0A0K9YND3"/>
<reference evidence="2" key="2">
    <citation type="submission" date="2015-07" db="EMBL/GenBank/DDBJ databases">
        <title>MeaNS - Measles Nucleotide Surveillance Program.</title>
        <authorList>
            <person name="Tran T."/>
            <person name="Druce J."/>
        </authorList>
    </citation>
    <scope>NUCLEOTIDE SEQUENCE</scope>
    <source>
        <strain evidence="2">DSM 9887</strain>
    </source>
</reference>
<comment type="caution">
    <text evidence="2">The sequence shown here is derived from an EMBL/GenBank/DDBJ whole genome shotgun (WGS) entry which is preliminary data.</text>
</comment>
<accession>A0A0K9YND3</accession>
<dbReference type="EMBL" id="BJON01000028">
    <property type="protein sequence ID" value="GED72327.1"/>
    <property type="molecule type" value="Genomic_DNA"/>
</dbReference>
<gene>
    <name evidence="2" type="ORF">ADS79_14750</name>
    <name evidence="1" type="ORF">BRE01_60290</name>
</gene>